<dbReference type="AlphaFoldDB" id="A0AAD2K693"/>
<organism evidence="1 2">
    <name type="scientific">Mycena citricolor</name>
    <dbReference type="NCBI Taxonomy" id="2018698"/>
    <lineage>
        <taxon>Eukaryota</taxon>
        <taxon>Fungi</taxon>
        <taxon>Dikarya</taxon>
        <taxon>Basidiomycota</taxon>
        <taxon>Agaricomycotina</taxon>
        <taxon>Agaricomycetes</taxon>
        <taxon>Agaricomycetidae</taxon>
        <taxon>Agaricales</taxon>
        <taxon>Marasmiineae</taxon>
        <taxon>Mycenaceae</taxon>
        <taxon>Mycena</taxon>
    </lineage>
</organism>
<proteinExistence type="predicted"/>
<evidence type="ECO:0000313" key="1">
    <source>
        <dbReference type="EMBL" id="CAK5281082.1"/>
    </source>
</evidence>
<protein>
    <submittedName>
        <fullName evidence="1">Uncharacterized protein</fullName>
    </submittedName>
</protein>
<dbReference type="Proteomes" id="UP001295794">
    <property type="component" value="Unassembled WGS sequence"/>
</dbReference>
<name>A0AAD2K693_9AGAR</name>
<accession>A0AAD2K693</accession>
<sequence length="194" mass="21755">MAGTLQPIDPSDPFPSMSGIINAPESASDLLRRSTRVVSNGDLRKPEVISVSITCRNEPWRKTKSVGKAKEMGKVVREDQIAEPSISARQPLPFPCPSLDAPRICLFTVDQVVWFKNYLGEWQRGKIYASPAAPQGRRIRASDNHIYWNVIYVNPSGHKLRRWFTPVNGDIKPDTPDIRALLNDGGWLNDCDET</sequence>
<gene>
    <name evidence="1" type="ORF">MYCIT1_LOCUS31957</name>
</gene>
<comment type="caution">
    <text evidence="1">The sequence shown here is derived from an EMBL/GenBank/DDBJ whole genome shotgun (WGS) entry which is preliminary data.</text>
</comment>
<reference evidence="1" key="1">
    <citation type="submission" date="2023-11" db="EMBL/GenBank/DDBJ databases">
        <authorList>
            <person name="De Vega J J."/>
            <person name="De Vega J J."/>
        </authorList>
    </citation>
    <scope>NUCLEOTIDE SEQUENCE</scope>
</reference>
<keyword evidence="2" id="KW-1185">Reference proteome</keyword>
<dbReference type="EMBL" id="CAVNYO010000444">
    <property type="protein sequence ID" value="CAK5281082.1"/>
    <property type="molecule type" value="Genomic_DNA"/>
</dbReference>
<evidence type="ECO:0000313" key="2">
    <source>
        <dbReference type="Proteomes" id="UP001295794"/>
    </source>
</evidence>